<reference evidence="3 4" key="1">
    <citation type="submission" date="2021-03" db="EMBL/GenBank/DDBJ databases">
        <title>Geobacter metallireducens gen. nov. sp. nov., a microorganism capable of coupling the complete oxidation of organic compounds to the reduction of iron and other metals.</title>
        <authorList>
            <person name="Li Y."/>
        </authorList>
    </citation>
    <scope>NUCLEOTIDE SEQUENCE [LARGE SCALE GENOMIC DNA]</scope>
    <source>
        <strain evidence="3 4">Jerry-YX</strain>
    </source>
</reference>
<sequence length="491" mass="52257">MITILFISDDPRVADLIARFQPQLKGRMRLSHDFDQGLKEVFDNRPSAVFIQGDISGISGETVARHIKTLLRGEAPRIVLMHSVPPAVQGAKKWFDYAVDFSCSQDEIDEQFKLRLLEIAPGHWQENEGKRPGSPESVADVNGDDASIPGLTHAAESEPFEWESDGHFEPSAEEPLYSTENPCPAVEGYDASPDDVQSVLVGRGIEAGSSDVPSHRALPSEVMATIIEESVTTQSAAMELHPSSPPPVISSPIVPPRAEKPIPAFSPPPVPPSRETAAPAEQPAASLSSFSADATLGGNVRAAVPPRTTTHGGEAGRRLSLWAGAIVLLLIGGVAGGILLLKGEDGNRNPASKPAVSPAKPLRESSAPAPVAKAASAAGLPSFIPASGKDRGFGKTHPGWERYRGHGVEYRIFRENGRLKALQVLALNGKAIPESHIATIVKKLTGSETRTVLSQSKKGAYRREVLRVAGNGELVLYRKGSGIRGGVITFD</sequence>
<keyword evidence="2" id="KW-1133">Transmembrane helix</keyword>
<evidence type="ECO:0008006" key="5">
    <source>
        <dbReference type="Google" id="ProtNLM"/>
    </source>
</evidence>
<gene>
    <name evidence="3" type="ORF">JZM60_00660</name>
</gene>
<protein>
    <recommendedName>
        <fullName evidence="5">Response regulatory domain-containing protein</fullName>
    </recommendedName>
</protein>
<keyword evidence="2" id="KW-0472">Membrane</keyword>
<dbReference type="Proteomes" id="UP000663651">
    <property type="component" value="Chromosome"/>
</dbReference>
<feature type="region of interest" description="Disordered" evidence="1">
    <location>
        <begin position="125"/>
        <end position="145"/>
    </location>
</feature>
<feature type="region of interest" description="Disordered" evidence="1">
    <location>
        <begin position="159"/>
        <end position="190"/>
    </location>
</feature>
<dbReference type="EMBL" id="CP071382">
    <property type="protein sequence ID" value="QSV45841.1"/>
    <property type="molecule type" value="Genomic_DNA"/>
</dbReference>
<evidence type="ECO:0000313" key="3">
    <source>
        <dbReference type="EMBL" id="QSV45841.1"/>
    </source>
</evidence>
<dbReference type="RefSeq" id="WP_207163632.1">
    <property type="nucleotide sequence ID" value="NZ_CP071382.1"/>
</dbReference>
<feature type="transmembrane region" description="Helical" evidence="2">
    <location>
        <begin position="319"/>
        <end position="341"/>
    </location>
</feature>
<feature type="compositionally biased region" description="Pro residues" evidence="1">
    <location>
        <begin position="243"/>
        <end position="255"/>
    </location>
</feature>
<evidence type="ECO:0000256" key="2">
    <source>
        <dbReference type="SAM" id="Phobius"/>
    </source>
</evidence>
<evidence type="ECO:0000256" key="1">
    <source>
        <dbReference type="SAM" id="MobiDB-lite"/>
    </source>
</evidence>
<keyword evidence="4" id="KW-1185">Reference proteome</keyword>
<name>A0ABX7Q4L8_9BACT</name>
<keyword evidence="2" id="KW-0812">Transmembrane</keyword>
<feature type="region of interest" description="Disordered" evidence="1">
    <location>
        <begin position="345"/>
        <end position="368"/>
    </location>
</feature>
<organism evidence="3 4">
    <name type="scientific">Geobacter benzoatilyticus</name>
    <dbReference type="NCBI Taxonomy" id="2815309"/>
    <lineage>
        <taxon>Bacteria</taxon>
        <taxon>Pseudomonadati</taxon>
        <taxon>Thermodesulfobacteriota</taxon>
        <taxon>Desulfuromonadia</taxon>
        <taxon>Geobacterales</taxon>
        <taxon>Geobacteraceae</taxon>
        <taxon>Geobacter</taxon>
    </lineage>
</organism>
<evidence type="ECO:0000313" key="4">
    <source>
        <dbReference type="Proteomes" id="UP000663651"/>
    </source>
</evidence>
<feature type="region of interest" description="Disordered" evidence="1">
    <location>
        <begin position="233"/>
        <end position="286"/>
    </location>
</feature>
<proteinExistence type="predicted"/>
<accession>A0ABX7Q4L8</accession>
<feature type="compositionally biased region" description="Low complexity" evidence="1">
    <location>
        <begin position="350"/>
        <end position="368"/>
    </location>
</feature>